<reference evidence="2 3" key="1">
    <citation type="journal article" date="2014" name="Genome Announc.">
        <title>Comparative Genome Analysis of Two Isolates of the Fish Pathogen Piscirickettsia salmonis from Different Hosts Reveals Major Differences in Virulence-Associated Secretion Systems.</title>
        <authorList>
            <person name="Bohle H."/>
            <person name="Henriquez P."/>
            <person name="Grothusen H."/>
            <person name="Navas E."/>
            <person name="Sandoval A."/>
            <person name="Bustamante F."/>
            <person name="Bustos P."/>
            <person name="Mancilla M."/>
        </authorList>
    </citation>
    <scope>NUCLEOTIDE SEQUENCE [LARGE SCALE GENOMIC DNA]</scope>
    <source>
        <strain evidence="3">B1-32597</strain>
    </source>
</reference>
<dbReference type="Pfam" id="PF13612">
    <property type="entry name" value="DDE_Tnp_1_3"/>
    <property type="match status" value="1"/>
</dbReference>
<dbReference type="AlphaFoldDB" id="A0AAC8VIQ5"/>
<name>A0AAC8VIQ5_PISSA</name>
<gene>
    <name evidence="2" type="ORF">KU39_1761</name>
</gene>
<protein>
    <submittedName>
        <fullName evidence="2">Transposase</fullName>
    </submittedName>
</protein>
<evidence type="ECO:0000313" key="2">
    <source>
        <dbReference type="EMBL" id="ALB22941.1"/>
    </source>
</evidence>
<evidence type="ECO:0000259" key="1">
    <source>
        <dbReference type="Pfam" id="PF13612"/>
    </source>
</evidence>
<evidence type="ECO:0000313" key="3">
    <source>
        <dbReference type="Proteomes" id="UP000029558"/>
    </source>
</evidence>
<organism evidence="2 3">
    <name type="scientific">Piscirickettsia salmonis</name>
    <dbReference type="NCBI Taxonomy" id="1238"/>
    <lineage>
        <taxon>Bacteria</taxon>
        <taxon>Pseudomonadati</taxon>
        <taxon>Pseudomonadota</taxon>
        <taxon>Gammaproteobacteria</taxon>
        <taxon>Thiotrichales</taxon>
        <taxon>Piscirickettsiaceae</taxon>
        <taxon>Piscirickettsia</taxon>
    </lineage>
</organism>
<dbReference type="InterPro" id="IPR025668">
    <property type="entry name" value="Tnp_DDE_dom"/>
</dbReference>
<proteinExistence type="predicted"/>
<accession>A0AAC8VIQ5</accession>
<dbReference type="Proteomes" id="UP000029558">
    <property type="component" value="Chromosome"/>
</dbReference>
<dbReference type="EMBL" id="CP012508">
    <property type="protein sequence ID" value="ALB22941.1"/>
    <property type="molecule type" value="Genomic_DNA"/>
</dbReference>
<feature type="domain" description="Transposase DDE" evidence="1">
    <location>
        <begin position="1"/>
        <end position="54"/>
    </location>
</feature>
<sequence length="68" mass="7699">MGWFYGFKLHLIVNDMGELMAFKLSQATTDDRVVLPEMAQSLTGKIIGDKGYIRCEPWSAKHGVSRPR</sequence>